<comment type="caution">
    <text evidence="1">The sequence shown here is derived from an EMBL/GenBank/DDBJ whole genome shotgun (WGS) entry which is preliminary data.</text>
</comment>
<name>A0A8H5FRP6_9AGAR</name>
<dbReference type="AlphaFoldDB" id="A0A8H5FRP6"/>
<dbReference type="OrthoDB" id="2932723at2759"/>
<sequence length="159" mass="18303">MSQPTPYLVGMICSYRHLQLIAEHNLSEDDISSAYDDHLLALNRFFYESRFHQIIFPARDDAPPTQRGLHFYAYLVIPSSDGKPPEPVPHETVEVLRDFLAGFSSEAQKELATIKFGLMRWPKYYAVPSWLYDDMYEYISRFSSDATHSLVETLSDGSD</sequence>
<accession>A0A8H5FRP6</accession>
<evidence type="ECO:0000313" key="2">
    <source>
        <dbReference type="Proteomes" id="UP000518752"/>
    </source>
</evidence>
<dbReference type="Proteomes" id="UP000518752">
    <property type="component" value="Unassembled WGS sequence"/>
</dbReference>
<keyword evidence="2" id="KW-1185">Reference proteome</keyword>
<evidence type="ECO:0000313" key="1">
    <source>
        <dbReference type="EMBL" id="KAF5347140.1"/>
    </source>
</evidence>
<protein>
    <submittedName>
        <fullName evidence="1">Uncharacterized protein</fullName>
    </submittedName>
</protein>
<gene>
    <name evidence="1" type="ORF">D9757_013650</name>
</gene>
<organism evidence="1 2">
    <name type="scientific">Collybiopsis confluens</name>
    <dbReference type="NCBI Taxonomy" id="2823264"/>
    <lineage>
        <taxon>Eukaryota</taxon>
        <taxon>Fungi</taxon>
        <taxon>Dikarya</taxon>
        <taxon>Basidiomycota</taxon>
        <taxon>Agaricomycotina</taxon>
        <taxon>Agaricomycetes</taxon>
        <taxon>Agaricomycetidae</taxon>
        <taxon>Agaricales</taxon>
        <taxon>Marasmiineae</taxon>
        <taxon>Omphalotaceae</taxon>
        <taxon>Collybiopsis</taxon>
    </lineage>
</organism>
<proteinExistence type="predicted"/>
<reference evidence="1 2" key="1">
    <citation type="journal article" date="2020" name="ISME J.">
        <title>Uncovering the hidden diversity of litter-decomposition mechanisms in mushroom-forming fungi.</title>
        <authorList>
            <person name="Floudas D."/>
            <person name="Bentzer J."/>
            <person name="Ahren D."/>
            <person name="Johansson T."/>
            <person name="Persson P."/>
            <person name="Tunlid A."/>
        </authorList>
    </citation>
    <scope>NUCLEOTIDE SEQUENCE [LARGE SCALE GENOMIC DNA]</scope>
    <source>
        <strain evidence="1 2">CBS 406.79</strain>
    </source>
</reference>
<dbReference type="EMBL" id="JAACJN010000341">
    <property type="protein sequence ID" value="KAF5347140.1"/>
    <property type="molecule type" value="Genomic_DNA"/>
</dbReference>